<sequence>MDLCQGPVVITVPRQTGRCFVLELMDVYTNNFHKQDSSPLEFLLQAVTQAVFADIFETLVGAGVFD</sequence>
<dbReference type="EMBL" id="JACSQK010000005">
    <property type="protein sequence ID" value="MBD7960937.1"/>
    <property type="molecule type" value="Genomic_DNA"/>
</dbReference>
<evidence type="ECO:0000259" key="1">
    <source>
        <dbReference type="Pfam" id="PF06863"/>
    </source>
</evidence>
<dbReference type="SUPFAM" id="SSF160935">
    <property type="entry name" value="VPA0735-like"/>
    <property type="match status" value="1"/>
</dbReference>
<comment type="caution">
    <text evidence="2">The sequence shown here is derived from an EMBL/GenBank/DDBJ whole genome shotgun (WGS) entry which is preliminary data.</text>
</comment>
<dbReference type="Proteomes" id="UP000634919">
    <property type="component" value="Unassembled WGS sequence"/>
</dbReference>
<protein>
    <submittedName>
        <fullName evidence="2">DUF1254 domain-containing protein</fullName>
    </submittedName>
</protein>
<keyword evidence="3" id="KW-1185">Reference proteome</keyword>
<dbReference type="RefSeq" id="WP_191723666.1">
    <property type="nucleotide sequence ID" value="NZ_JACSQK010000005.1"/>
</dbReference>
<reference evidence="2 3" key="1">
    <citation type="submission" date="2020-08" db="EMBL/GenBank/DDBJ databases">
        <title>A Genomic Blueprint of the Chicken Gut Microbiome.</title>
        <authorList>
            <person name="Gilroy R."/>
            <person name="Ravi A."/>
            <person name="Getino M."/>
            <person name="Pursley I."/>
            <person name="Horton D.L."/>
            <person name="Alikhan N.-F."/>
            <person name="Baker D."/>
            <person name="Gharbi K."/>
            <person name="Hall N."/>
            <person name="Watson M."/>
            <person name="Adriaenssens E.M."/>
            <person name="Foster-Nyarko E."/>
            <person name="Jarju S."/>
            <person name="Secka A."/>
            <person name="Antonio M."/>
            <person name="Oren A."/>
            <person name="Chaudhuri R."/>
            <person name="La Ragione R.M."/>
            <person name="Hildebrand F."/>
            <person name="Pallen M.J."/>
        </authorList>
    </citation>
    <scope>NUCLEOTIDE SEQUENCE [LARGE SCALE GENOMIC DNA]</scope>
    <source>
        <strain evidence="2 3">Sa2CVA6</strain>
    </source>
</reference>
<evidence type="ECO:0000313" key="2">
    <source>
        <dbReference type="EMBL" id="MBD7960937.1"/>
    </source>
</evidence>
<dbReference type="Pfam" id="PF06863">
    <property type="entry name" value="DUF1254"/>
    <property type="match status" value="1"/>
</dbReference>
<dbReference type="InterPro" id="IPR010679">
    <property type="entry name" value="DUF1254"/>
</dbReference>
<feature type="domain" description="DUF1254" evidence="1">
    <location>
        <begin position="1"/>
        <end position="34"/>
    </location>
</feature>
<name>A0ABR8SBU2_9BURK</name>
<organism evidence="2 3">
    <name type="scientific">Comamonas avium</name>
    <dbReference type="NCBI Taxonomy" id="2762231"/>
    <lineage>
        <taxon>Bacteria</taxon>
        <taxon>Pseudomonadati</taxon>
        <taxon>Pseudomonadota</taxon>
        <taxon>Betaproteobacteria</taxon>
        <taxon>Burkholderiales</taxon>
        <taxon>Comamonadaceae</taxon>
        <taxon>Comamonas</taxon>
    </lineage>
</organism>
<proteinExistence type="predicted"/>
<accession>A0ABR8SBU2</accession>
<evidence type="ECO:0000313" key="3">
    <source>
        <dbReference type="Proteomes" id="UP000634919"/>
    </source>
</evidence>
<gene>
    <name evidence="2" type="ORF">H9646_10610</name>
</gene>